<dbReference type="GO" id="GO:0016497">
    <property type="term" value="F:substance K receptor activity"/>
    <property type="evidence" value="ECO:0007669"/>
    <property type="project" value="TreeGrafter"/>
</dbReference>
<dbReference type="Gene3D" id="1.20.1070.10">
    <property type="entry name" value="Rhodopsin 7-helix transmembrane proteins"/>
    <property type="match status" value="1"/>
</dbReference>
<dbReference type="InterPro" id="IPR017452">
    <property type="entry name" value="GPCR_Rhodpsn_7TM"/>
</dbReference>
<dbReference type="STRING" id="33528.ENSGAFP00000007692"/>
<evidence type="ECO:0000256" key="18">
    <source>
        <dbReference type="SAM" id="MobiDB-lite"/>
    </source>
</evidence>
<comment type="caution">
    <text evidence="21">The sequence shown here is derived from an EMBL/GenBank/DDBJ whole genome shotgun (WGS) entry which is preliminary data.</text>
</comment>
<evidence type="ECO:0000256" key="10">
    <source>
        <dbReference type="ARBA" id="ARBA00023170"/>
    </source>
</evidence>
<evidence type="ECO:0000256" key="17">
    <source>
        <dbReference type="PIRSR" id="PIRSR601681-50"/>
    </source>
</evidence>
<evidence type="ECO:0000259" key="20">
    <source>
        <dbReference type="PROSITE" id="PS50262"/>
    </source>
</evidence>
<dbReference type="PANTHER" id="PTHR46925">
    <property type="entry name" value="G-PROTEIN COUPLED RECEPTOR TKR-1-RELATED"/>
    <property type="match status" value="1"/>
</dbReference>
<evidence type="ECO:0000256" key="4">
    <source>
        <dbReference type="ARBA" id="ARBA00022692"/>
    </source>
</evidence>
<organism evidence="21 22">
    <name type="scientific">Gambusia affinis</name>
    <name type="common">Western mosquitofish</name>
    <name type="synonym">Heterandria affinis</name>
    <dbReference type="NCBI Taxonomy" id="33528"/>
    <lineage>
        <taxon>Eukaryota</taxon>
        <taxon>Metazoa</taxon>
        <taxon>Chordata</taxon>
        <taxon>Craniata</taxon>
        <taxon>Vertebrata</taxon>
        <taxon>Euteleostomi</taxon>
        <taxon>Actinopterygii</taxon>
        <taxon>Neopterygii</taxon>
        <taxon>Teleostei</taxon>
        <taxon>Neoteleostei</taxon>
        <taxon>Acanthomorphata</taxon>
        <taxon>Ovalentaria</taxon>
        <taxon>Atherinomorphae</taxon>
        <taxon>Cyprinodontiformes</taxon>
        <taxon>Poeciliidae</taxon>
        <taxon>Poeciliinae</taxon>
        <taxon>Gambusia</taxon>
    </lineage>
</organism>
<dbReference type="InterPro" id="IPR001681">
    <property type="entry name" value="Neurokn_rcpt"/>
</dbReference>
<keyword evidence="8" id="KW-0564">Palmitate</keyword>
<keyword evidence="5 19" id="KW-1133">Transmembrane helix</keyword>
<evidence type="ECO:0000256" key="2">
    <source>
        <dbReference type="ARBA" id="ARBA00020168"/>
    </source>
</evidence>
<keyword evidence="3" id="KW-1003">Cell membrane</keyword>
<evidence type="ECO:0000256" key="1">
    <source>
        <dbReference type="ARBA" id="ARBA00004651"/>
    </source>
</evidence>
<dbReference type="InterPro" id="IPR000276">
    <property type="entry name" value="GPCR_Rhodpsn"/>
</dbReference>
<proteinExistence type="predicted"/>
<dbReference type="PANTHER" id="PTHR46925:SF3">
    <property type="entry name" value="SUBSTANCE-K RECEPTOR"/>
    <property type="match status" value="1"/>
</dbReference>
<evidence type="ECO:0000256" key="19">
    <source>
        <dbReference type="SAM" id="Phobius"/>
    </source>
</evidence>
<keyword evidence="4 19" id="KW-0812">Transmembrane</keyword>
<keyword evidence="10" id="KW-0675">Receptor</keyword>
<reference evidence="21 22" key="1">
    <citation type="journal article" date="2018" name="G3 (Bethesda)">
        <title>A High-Quality Reference Genome for the Invasive Mosquitofish Gambusia affinis Using a Chicago Library.</title>
        <authorList>
            <person name="Hoffberg S.L."/>
            <person name="Troendle N.J."/>
            <person name="Glenn T.C."/>
            <person name="Mahmud O."/>
            <person name="Louha S."/>
            <person name="Chalopin D."/>
            <person name="Bennetzen J.L."/>
            <person name="Mauricio R."/>
        </authorList>
    </citation>
    <scope>NUCLEOTIDE SEQUENCE [LARGE SCALE GENOMIC DNA]</scope>
    <source>
        <strain evidence="21">NE01/NJP1002.9</strain>
        <tissue evidence="21">Muscle</tissue>
    </source>
</reference>
<dbReference type="InterPro" id="IPR000913">
    <property type="entry name" value="NK2_rcpt"/>
</dbReference>
<evidence type="ECO:0000256" key="6">
    <source>
        <dbReference type="ARBA" id="ARBA00023040"/>
    </source>
</evidence>
<feature type="transmembrane region" description="Helical" evidence="19">
    <location>
        <begin position="352"/>
        <end position="372"/>
    </location>
</feature>
<keyword evidence="9 17" id="KW-1015">Disulfide bond</keyword>
<feature type="transmembrane region" description="Helical" evidence="19">
    <location>
        <begin position="392"/>
        <end position="414"/>
    </location>
</feature>
<dbReference type="GO" id="GO:0097225">
    <property type="term" value="C:sperm midpiece"/>
    <property type="evidence" value="ECO:0007669"/>
    <property type="project" value="TreeGrafter"/>
</dbReference>
<feature type="region of interest" description="Disordered" evidence="18">
    <location>
        <begin position="490"/>
        <end position="513"/>
    </location>
</feature>
<evidence type="ECO:0000256" key="13">
    <source>
        <dbReference type="ARBA" id="ARBA00023288"/>
    </source>
</evidence>
<sequence>MDAESLIKHFQRDPEVTLMPLSVTSDWLDDGNETTGNQFQQPDWQVALWAIAYSLIILVSITGNVTVIWIILAHRRMRTVTNYFIVNLAFSDVSMATFNTLFNFVYALHNDWYFGLGYCRFQNFFPIMAMFSSIYSMAAISVDRAFVQPLRSSSACRCGSDVNPEVSCCQQRGTRQPLSRTLRAPLSETMPGSCNPQRFGYSVMKFILFSYACVFWSPTGWLEERPGDTELVYVCRYMAIIHPLKPRLSSTSTKVVIALIWIVAFSLAFPQCYYSVTTFYNPRTVCMVDWPDDYGGTHQLSYQFAVILLIYLLPLLVMLVTYSLVGRSLWGGHIPGEATEHYHSQITAKRKVVKMMVVVVVTFALCWLPYHVYFILGSFNRDIYKQHYIQQVYLAIFWLAMSSTMYNPIIYCCLNQRFRAGFRHAFAWCPLIKVSEEDKMELQYTHTFRVTVTRSRRSDTSSMHASIKASNANSEKDACLQRKKFPCSSQNSHVITKQDDCRPPPSKMVTHDL</sequence>
<feature type="disulfide bond" evidence="17">
    <location>
        <begin position="119"/>
        <end position="286"/>
    </location>
</feature>
<feature type="transmembrane region" description="Helical" evidence="19">
    <location>
        <begin position="46"/>
        <end position="72"/>
    </location>
</feature>
<dbReference type="PRINTS" id="PR01025">
    <property type="entry name" value="NEUROKININ2R"/>
</dbReference>
<evidence type="ECO:0000256" key="14">
    <source>
        <dbReference type="ARBA" id="ARBA00031716"/>
    </source>
</evidence>
<keyword evidence="7 19" id="KW-0472">Membrane</keyword>
<evidence type="ECO:0000256" key="5">
    <source>
        <dbReference type="ARBA" id="ARBA00022989"/>
    </source>
</evidence>
<evidence type="ECO:0000256" key="9">
    <source>
        <dbReference type="ARBA" id="ARBA00023157"/>
    </source>
</evidence>
<dbReference type="PRINTS" id="PR00237">
    <property type="entry name" value="GPCRRHODOPSN"/>
</dbReference>
<gene>
    <name evidence="21" type="ORF">CCH79_00010519</name>
</gene>
<dbReference type="PROSITE" id="PS50262">
    <property type="entry name" value="G_PROTEIN_RECEP_F1_2"/>
    <property type="match status" value="1"/>
</dbReference>
<evidence type="ECO:0000256" key="16">
    <source>
        <dbReference type="ARBA" id="ARBA00032219"/>
    </source>
</evidence>
<evidence type="ECO:0000256" key="15">
    <source>
        <dbReference type="ARBA" id="ARBA00031796"/>
    </source>
</evidence>
<evidence type="ECO:0000256" key="11">
    <source>
        <dbReference type="ARBA" id="ARBA00023180"/>
    </source>
</evidence>
<protein>
    <recommendedName>
        <fullName evidence="2">Substance-K receptor</fullName>
    </recommendedName>
    <alternativeName>
        <fullName evidence="15">NK-2 receptor</fullName>
    </alternativeName>
    <alternativeName>
        <fullName evidence="16">Neurokinin A receptor</fullName>
    </alternativeName>
    <alternativeName>
        <fullName evidence="14">Tachykinin receptor 2</fullName>
    </alternativeName>
</protein>
<dbReference type="PRINTS" id="PR00244">
    <property type="entry name" value="NEUROKININR"/>
</dbReference>
<evidence type="ECO:0000313" key="22">
    <source>
        <dbReference type="Proteomes" id="UP000250572"/>
    </source>
</evidence>
<evidence type="ECO:0000256" key="12">
    <source>
        <dbReference type="ARBA" id="ARBA00023224"/>
    </source>
</evidence>
<dbReference type="Pfam" id="PF00001">
    <property type="entry name" value="7tm_1"/>
    <property type="match status" value="2"/>
</dbReference>
<comment type="subcellular location">
    <subcellularLocation>
        <location evidence="1">Cell membrane</location>
        <topology evidence="1">Multi-pass membrane protein</topology>
    </subcellularLocation>
</comment>
<name>A0A315VDX6_GAMAF</name>
<dbReference type="EMBL" id="NHOQ01002371">
    <property type="protein sequence ID" value="PWA17221.1"/>
    <property type="molecule type" value="Genomic_DNA"/>
</dbReference>
<accession>A0A315VDX6</accession>
<keyword evidence="12" id="KW-0807">Transducer</keyword>
<evidence type="ECO:0000256" key="3">
    <source>
        <dbReference type="ARBA" id="ARBA00022475"/>
    </source>
</evidence>
<feature type="transmembrane region" description="Helical" evidence="19">
    <location>
        <begin position="300"/>
        <end position="325"/>
    </location>
</feature>
<evidence type="ECO:0000256" key="8">
    <source>
        <dbReference type="ARBA" id="ARBA00023139"/>
    </source>
</evidence>
<keyword evidence="11" id="KW-0325">Glycoprotein</keyword>
<keyword evidence="13" id="KW-0449">Lipoprotein</keyword>
<keyword evidence="6" id="KW-0297">G-protein coupled receptor</keyword>
<dbReference type="SUPFAM" id="SSF81321">
    <property type="entry name" value="Family A G protein-coupled receptor-like"/>
    <property type="match status" value="2"/>
</dbReference>
<evidence type="ECO:0000256" key="7">
    <source>
        <dbReference type="ARBA" id="ARBA00023136"/>
    </source>
</evidence>
<feature type="transmembrane region" description="Helical" evidence="19">
    <location>
        <begin position="124"/>
        <end position="142"/>
    </location>
</feature>
<feature type="transmembrane region" description="Helical" evidence="19">
    <location>
        <begin position="84"/>
        <end position="104"/>
    </location>
</feature>
<keyword evidence="22" id="KW-1185">Reference proteome</keyword>
<evidence type="ECO:0000313" key="21">
    <source>
        <dbReference type="EMBL" id="PWA17221.1"/>
    </source>
</evidence>
<dbReference type="GO" id="GO:1902093">
    <property type="term" value="P:positive regulation of flagellated sperm motility"/>
    <property type="evidence" value="ECO:0007669"/>
    <property type="project" value="TreeGrafter"/>
</dbReference>
<dbReference type="Proteomes" id="UP000250572">
    <property type="component" value="Unassembled WGS sequence"/>
</dbReference>
<feature type="domain" description="G-protein coupled receptors family 1 profile" evidence="20">
    <location>
        <begin position="63"/>
        <end position="411"/>
    </location>
</feature>
<dbReference type="GO" id="GO:0005886">
    <property type="term" value="C:plasma membrane"/>
    <property type="evidence" value="ECO:0007669"/>
    <property type="project" value="UniProtKB-SubCell"/>
</dbReference>
<dbReference type="AlphaFoldDB" id="A0A315VDX6"/>
<feature type="transmembrane region" description="Helical" evidence="19">
    <location>
        <begin position="255"/>
        <end position="280"/>
    </location>
</feature>